<evidence type="ECO:0000313" key="11">
    <source>
        <dbReference type="EMBL" id="GAA0718831.1"/>
    </source>
</evidence>
<dbReference type="SFLD" id="SFLDG01065">
    <property type="entry name" value="anaerobic_coproporphyrinogen-I"/>
    <property type="match status" value="1"/>
</dbReference>
<evidence type="ECO:0000256" key="8">
    <source>
        <dbReference type="ARBA" id="ARBA00023186"/>
    </source>
</evidence>
<sequence>MKKVALYIHIPFCKQKCLYCDFPSYGGMDNLMDEYTRALVKEIGTIPKDVIIGSIFIGGGTPSYLKIENLKILKKGILGLNRDKDMEFTVEVNPGTIDEEKIKEFKDMGVNRVSIGLQAWQQDLLKKIGRIHSLEEFLKTYNMFRSQGFNNINVDVMFGLPNQTKEQWVETLEKVVELNPEHLSCYSLIIEEGTPFYNLYKEGKLTLPSEEVEREMYSYCIKFLEEKGYNHYEISNFTKPTKECQHNLVYWNLEDYIGCGAGAHSYINGLRYRHAEDLSEYIKALKDGKNINLDMHENLLKDEMEEFMFMGLRKREGISIRKFEDRFNIDINKVYGEILKKYLQLGLLVEKNGYISLSIKGLEVSNGVMCEFIL</sequence>
<accession>A0ABN1IPW1</accession>
<dbReference type="RefSeq" id="WP_343766477.1">
    <property type="nucleotide sequence ID" value="NZ_BAAACF010000001.1"/>
</dbReference>
<dbReference type="Pfam" id="PF06969">
    <property type="entry name" value="HemN_C"/>
    <property type="match status" value="1"/>
</dbReference>
<keyword evidence="9" id="KW-0963">Cytoplasm</keyword>
<dbReference type="InterPro" id="IPR004559">
    <property type="entry name" value="HemW-like"/>
</dbReference>
<proteinExistence type="inferred from homology"/>
<dbReference type="Gene3D" id="3.20.20.70">
    <property type="entry name" value="Aldolase class I"/>
    <property type="match status" value="1"/>
</dbReference>
<evidence type="ECO:0000256" key="6">
    <source>
        <dbReference type="ARBA" id="ARBA00023004"/>
    </source>
</evidence>
<evidence type="ECO:0000313" key="12">
    <source>
        <dbReference type="Proteomes" id="UP001500339"/>
    </source>
</evidence>
<dbReference type="EMBL" id="BAAACF010000001">
    <property type="protein sequence ID" value="GAA0718831.1"/>
    <property type="molecule type" value="Genomic_DNA"/>
</dbReference>
<dbReference type="SFLD" id="SFLDF00562">
    <property type="entry name" value="HemN-like__clustered_with_heat"/>
    <property type="match status" value="1"/>
</dbReference>
<dbReference type="NCBIfam" id="TIGR00539">
    <property type="entry name" value="hemN_rel"/>
    <property type="match status" value="1"/>
</dbReference>
<comment type="similarity">
    <text evidence="1">Belongs to the anaerobic coproporphyrinogen-III oxidase family. HemW subfamily.</text>
</comment>
<dbReference type="PANTHER" id="PTHR13932:SF5">
    <property type="entry name" value="RADICAL S-ADENOSYL METHIONINE DOMAIN-CONTAINING PROTEIN 1, MITOCHONDRIAL"/>
    <property type="match status" value="1"/>
</dbReference>
<dbReference type="PROSITE" id="PS51918">
    <property type="entry name" value="RADICAL_SAM"/>
    <property type="match status" value="1"/>
</dbReference>
<dbReference type="InterPro" id="IPR013785">
    <property type="entry name" value="Aldolase_TIM"/>
</dbReference>
<dbReference type="SFLD" id="SFLDF00288">
    <property type="entry name" value="HemN-like__clustered_with_nucl"/>
    <property type="match status" value="1"/>
</dbReference>
<gene>
    <name evidence="11" type="primary">hemW</name>
    <name evidence="11" type="ORF">GCM10008905_06040</name>
</gene>
<evidence type="ECO:0000256" key="7">
    <source>
        <dbReference type="ARBA" id="ARBA00023014"/>
    </source>
</evidence>
<name>A0ABN1IPW1_9CLOT</name>
<dbReference type="SUPFAM" id="SSF102114">
    <property type="entry name" value="Radical SAM enzymes"/>
    <property type="match status" value="1"/>
</dbReference>
<evidence type="ECO:0000256" key="3">
    <source>
        <dbReference type="ARBA" id="ARBA00022617"/>
    </source>
</evidence>
<keyword evidence="7 9" id="KW-0411">Iron-sulfur</keyword>
<feature type="domain" description="Radical SAM core" evidence="10">
    <location>
        <begin position="1"/>
        <end position="230"/>
    </location>
</feature>
<comment type="function">
    <text evidence="9">Probably acts as a heme chaperone, transferring heme to an unknown acceptor. Binds one molecule of heme per monomer, possibly covalently. Binds 1 [4Fe-4S] cluster. The cluster is coordinated with 3 cysteines and an exchangeable S-adenosyl-L-methionine.</text>
</comment>
<dbReference type="Pfam" id="PF04055">
    <property type="entry name" value="Radical_SAM"/>
    <property type="match status" value="1"/>
</dbReference>
<protein>
    <recommendedName>
        <fullName evidence="2 9">Heme chaperone HemW</fullName>
    </recommendedName>
</protein>
<dbReference type="InterPro" id="IPR034505">
    <property type="entry name" value="Coproporphyrinogen-III_oxidase"/>
</dbReference>
<comment type="caution">
    <text evidence="11">The sequence shown here is derived from an EMBL/GenBank/DDBJ whole genome shotgun (WGS) entry which is preliminary data.</text>
</comment>
<dbReference type="InterPro" id="IPR010723">
    <property type="entry name" value="HemN_C"/>
</dbReference>
<dbReference type="InterPro" id="IPR006638">
    <property type="entry name" value="Elp3/MiaA/NifB-like_rSAM"/>
</dbReference>
<keyword evidence="8 9" id="KW-0143">Chaperone</keyword>
<dbReference type="SMART" id="SM00729">
    <property type="entry name" value="Elp3"/>
    <property type="match status" value="1"/>
</dbReference>
<evidence type="ECO:0000256" key="1">
    <source>
        <dbReference type="ARBA" id="ARBA00006100"/>
    </source>
</evidence>
<keyword evidence="6 9" id="KW-0408">Iron</keyword>
<evidence type="ECO:0000256" key="9">
    <source>
        <dbReference type="RuleBase" id="RU364116"/>
    </source>
</evidence>
<evidence type="ECO:0000256" key="5">
    <source>
        <dbReference type="ARBA" id="ARBA00022723"/>
    </source>
</evidence>
<dbReference type="InterPro" id="IPR007197">
    <property type="entry name" value="rSAM"/>
</dbReference>
<evidence type="ECO:0000256" key="2">
    <source>
        <dbReference type="ARBA" id="ARBA00017228"/>
    </source>
</evidence>
<dbReference type="CDD" id="cd01335">
    <property type="entry name" value="Radical_SAM"/>
    <property type="match status" value="1"/>
</dbReference>
<keyword evidence="4 9" id="KW-0949">S-adenosyl-L-methionine</keyword>
<dbReference type="PANTHER" id="PTHR13932">
    <property type="entry name" value="COPROPORPHYRINIGEN III OXIDASE"/>
    <property type="match status" value="1"/>
</dbReference>
<comment type="subcellular location">
    <subcellularLocation>
        <location evidence="9">Cytoplasm</location>
    </subcellularLocation>
</comment>
<dbReference type="SFLD" id="SFLDS00029">
    <property type="entry name" value="Radical_SAM"/>
    <property type="match status" value="1"/>
</dbReference>
<organism evidence="11 12">
    <name type="scientific">Clostridium malenominatum</name>
    <dbReference type="NCBI Taxonomy" id="1539"/>
    <lineage>
        <taxon>Bacteria</taxon>
        <taxon>Bacillati</taxon>
        <taxon>Bacillota</taxon>
        <taxon>Clostridia</taxon>
        <taxon>Eubacteriales</taxon>
        <taxon>Clostridiaceae</taxon>
        <taxon>Clostridium</taxon>
    </lineage>
</organism>
<keyword evidence="12" id="KW-1185">Reference proteome</keyword>
<evidence type="ECO:0000259" key="10">
    <source>
        <dbReference type="PROSITE" id="PS51918"/>
    </source>
</evidence>
<evidence type="ECO:0000256" key="4">
    <source>
        <dbReference type="ARBA" id="ARBA00022691"/>
    </source>
</evidence>
<keyword evidence="5 9" id="KW-0479">Metal-binding</keyword>
<keyword evidence="9" id="KW-0004">4Fe-4S</keyword>
<dbReference type="Proteomes" id="UP001500339">
    <property type="component" value="Unassembled WGS sequence"/>
</dbReference>
<reference evidence="11 12" key="1">
    <citation type="journal article" date="2019" name="Int. J. Syst. Evol. Microbiol.">
        <title>The Global Catalogue of Microorganisms (GCM) 10K type strain sequencing project: providing services to taxonomists for standard genome sequencing and annotation.</title>
        <authorList>
            <consortium name="The Broad Institute Genomics Platform"/>
            <consortium name="The Broad Institute Genome Sequencing Center for Infectious Disease"/>
            <person name="Wu L."/>
            <person name="Ma J."/>
        </authorList>
    </citation>
    <scope>NUCLEOTIDE SEQUENCE [LARGE SCALE GENOMIC DNA]</scope>
    <source>
        <strain evidence="11 12">JCM 1405</strain>
    </source>
</reference>
<dbReference type="InterPro" id="IPR058240">
    <property type="entry name" value="rSAM_sf"/>
</dbReference>
<keyword evidence="3 9" id="KW-0349">Heme</keyword>